<dbReference type="Proteomes" id="UP000692954">
    <property type="component" value="Unassembled WGS sequence"/>
</dbReference>
<organism evidence="1 2">
    <name type="scientific">Paramecium sonneborni</name>
    <dbReference type="NCBI Taxonomy" id="65129"/>
    <lineage>
        <taxon>Eukaryota</taxon>
        <taxon>Sar</taxon>
        <taxon>Alveolata</taxon>
        <taxon>Ciliophora</taxon>
        <taxon>Intramacronucleata</taxon>
        <taxon>Oligohymenophorea</taxon>
        <taxon>Peniculida</taxon>
        <taxon>Parameciidae</taxon>
        <taxon>Paramecium</taxon>
    </lineage>
</organism>
<evidence type="ECO:0000313" key="2">
    <source>
        <dbReference type="Proteomes" id="UP000692954"/>
    </source>
</evidence>
<accession>A0A8S1MXE4</accession>
<gene>
    <name evidence="1" type="ORF">PSON_ATCC_30995.1.T0480222</name>
</gene>
<reference evidence="1" key="1">
    <citation type="submission" date="2021-01" db="EMBL/GenBank/DDBJ databases">
        <authorList>
            <consortium name="Genoscope - CEA"/>
            <person name="William W."/>
        </authorList>
    </citation>
    <scope>NUCLEOTIDE SEQUENCE</scope>
</reference>
<dbReference type="AlphaFoldDB" id="A0A8S1MXE4"/>
<name>A0A8S1MXE4_9CILI</name>
<sequence>MDNSNRIHQNKRRKLYDKQVYIQQFSQNIDQMDKEDKYYQQVFHSNNQCINQTQDLCKKCKSYDIGALKHINFLQKLIHFLFEDNQT</sequence>
<keyword evidence="2" id="KW-1185">Reference proteome</keyword>
<dbReference type="EMBL" id="CAJJDN010000048">
    <property type="protein sequence ID" value="CAD8085567.1"/>
    <property type="molecule type" value="Genomic_DNA"/>
</dbReference>
<comment type="caution">
    <text evidence="1">The sequence shown here is derived from an EMBL/GenBank/DDBJ whole genome shotgun (WGS) entry which is preliminary data.</text>
</comment>
<proteinExistence type="predicted"/>
<protein>
    <submittedName>
        <fullName evidence="1">Uncharacterized protein</fullName>
    </submittedName>
</protein>
<evidence type="ECO:0000313" key="1">
    <source>
        <dbReference type="EMBL" id="CAD8085567.1"/>
    </source>
</evidence>